<feature type="binding site" evidence="7">
    <location>
        <position position="52"/>
    </location>
    <ligand>
        <name>S-adenosyl-L-methionine</name>
        <dbReference type="ChEBI" id="CHEBI:59789"/>
    </ligand>
</feature>
<evidence type="ECO:0000256" key="5">
    <source>
        <dbReference type="ARBA" id="ARBA00022691"/>
    </source>
</evidence>
<accession>A0A511RHK9</accession>
<keyword evidence="6 7" id="KW-0819">tRNA processing</keyword>
<dbReference type="Pfam" id="PF02390">
    <property type="entry name" value="Methyltransf_4"/>
    <property type="match status" value="1"/>
</dbReference>
<comment type="function">
    <text evidence="2 7">Catalyzes the formation of N(7)-methylguanine at position 46 (m7G46) in tRNA.</text>
</comment>
<dbReference type="InterPro" id="IPR003358">
    <property type="entry name" value="tRNA_(Gua-N-7)_MeTrfase_Trmb"/>
</dbReference>
<dbReference type="PANTHER" id="PTHR23417">
    <property type="entry name" value="3-DEOXY-D-MANNO-OCTULOSONIC-ACID TRANSFERASE/TRNA GUANINE-N 7 - -METHYLTRANSFERASE"/>
    <property type="match status" value="1"/>
</dbReference>
<dbReference type="InterPro" id="IPR029063">
    <property type="entry name" value="SAM-dependent_MTases_sf"/>
</dbReference>
<evidence type="ECO:0000313" key="8">
    <source>
        <dbReference type="EMBL" id="GEM89129.1"/>
    </source>
</evidence>
<dbReference type="PANTHER" id="PTHR23417:SF14">
    <property type="entry name" value="PENTACOTRIPEPTIDE-REPEAT REGION OF PRORP DOMAIN-CONTAINING PROTEIN"/>
    <property type="match status" value="1"/>
</dbReference>
<feature type="binding site" evidence="7">
    <location>
        <position position="138"/>
    </location>
    <ligand>
        <name>substrate</name>
    </ligand>
</feature>
<protein>
    <recommendedName>
        <fullName evidence="7">tRNA (guanine-N(7)-)-methyltransferase</fullName>
        <ecNumber evidence="7">2.1.1.33</ecNumber>
    </recommendedName>
    <alternativeName>
        <fullName evidence="7">tRNA (guanine(46)-N(7))-methyltransferase</fullName>
    </alternativeName>
    <alternativeName>
        <fullName evidence="7">tRNA(m7G46)-methyltransferase</fullName>
    </alternativeName>
</protein>
<keyword evidence="3 7" id="KW-0489">Methyltransferase</keyword>
<dbReference type="UniPathway" id="UPA00989"/>
<keyword evidence="5 7" id="KW-0949">S-adenosyl-L-methionine</keyword>
<dbReference type="PROSITE" id="PS51625">
    <property type="entry name" value="SAM_MT_TRMB"/>
    <property type="match status" value="1"/>
</dbReference>
<dbReference type="SUPFAM" id="SSF53335">
    <property type="entry name" value="S-adenosyl-L-methionine-dependent methyltransferases"/>
    <property type="match status" value="1"/>
</dbReference>
<evidence type="ECO:0000256" key="2">
    <source>
        <dbReference type="ARBA" id="ARBA00003015"/>
    </source>
</evidence>
<evidence type="ECO:0000256" key="4">
    <source>
        <dbReference type="ARBA" id="ARBA00022679"/>
    </source>
</evidence>
<evidence type="ECO:0000256" key="7">
    <source>
        <dbReference type="HAMAP-Rule" id="MF_01057"/>
    </source>
</evidence>
<evidence type="ECO:0000313" key="9">
    <source>
        <dbReference type="Proteomes" id="UP000321827"/>
    </source>
</evidence>
<dbReference type="OrthoDB" id="9802090at2"/>
<comment type="pathway">
    <text evidence="7">tRNA modification; N(7)-methylguanine-tRNA biosynthesis.</text>
</comment>
<feature type="binding site" evidence="7">
    <location>
        <position position="27"/>
    </location>
    <ligand>
        <name>S-adenosyl-L-methionine</name>
        <dbReference type="ChEBI" id="CHEBI:59789"/>
    </ligand>
</feature>
<feature type="binding site" evidence="7">
    <location>
        <position position="102"/>
    </location>
    <ligand>
        <name>S-adenosyl-L-methionine</name>
        <dbReference type="ChEBI" id="CHEBI:59789"/>
    </ligand>
</feature>
<comment type="caution">
    <text evidence="7">Lacks conserved residue(s) required for the propagation of feature annotation.</text>
</comment>
<name>A0A511RHK9_9DEIN</name>
<dbReference type="EMBL" id="BJXN01000003">
    <property type="protein sequence ID" value="GEM89129.1"/>
    <property type="molecule type" value="Genomic_DNA"/>
</dbReference>
<comment type="caution">
    <text evidence="8">The sequence shown here is derived from an EMBL/GenBank/DDBJ whole genome shotgun (WGS) entry which is preliminary data.</text>
</comment>
<dbReference type="InterPro" id="IPR055361">
    <property type="entry name" value="tRNA_methyltr_TrmB_bact"/>
</dbReference>
<comment type="catalytic activity">
    <reaction evidence="1 7">
        <text>guanosine(46) in tRNA + S-adenosyl-L-methionine = N(7)-methylguanosine(46) in tRNA + S-adenosyl-L-homocysteine</text>
        <dbReference type="Rhea" id="RHEA:42708"/>
        <dbReference type="Rhea" id="RHEA-COMP:10188"/>
        <dbReference type="Rhea" id="RHEA-COMP:10189"/>
        <dbReference type="ChEBI" id="CHEBI:57856"/>
        <dbReference type="ChEBI" id="CHEBI:59789"/>
        <dbReference type="ChEBI" id="CHEBI:74269"/>
        <dbReference type="ChEBI" id="CHEBI:74480"/>
        <dbReference type="EC" id="2.1.1.33"/>
    </reaction>
</comment>
<evidence type="ECO:0000256" key="6">
    <source>
        <dbReference type="ARBA" id="ARBA00022694"/>
    </source>
</evidence>
<dbReference type="RefSeq" id="WP_147145617.1">
    <property type="nucleotide sequence ID" value="NZ_BJXN01000003.1"/>
</dbReference>
<dbReference type="Gene3D" id="3.40.50.150">
    <property type="entry name" value="Vaccinia Virus protein VP39"/>
    <property type="match status" value="1"/>
</dbReference>
<dbReference type="NCBIfam" id="TIGR00091">
    <property type="entry name" value="tRNA (guanosine(46)-N7)-methyltransferase TrmB"/>
    <property type="match status" value="1"/>
</dbReference>
<dbReference type="AlphaFoldDB" id="A0A511RHK9"/>
<organism evidence="8 9">
    <name type="scientific">Oceanithermus desulfurans NBRC 100063</name>
    <dbReference type="NCBI Taxonomy" id="1227550"/>
    <lineage>
        <taxon>Bacteria</taxon>
        <taxon>Thermotogati</taxon>
        <taxon>Deinococcota</taxon>
        <taxon>Deinococci</taxon>
        <taxon>Thermales</taxon>
        <taxon>Thermaceae</taxon>
        <taxon>Oceanithermus</taxon>
    </lineage>
</organism>
<feature type="binding site" evidence="7">
    <location>
        <position position="106"/>
    </location>
    <ligand>
        <name>substrate</name>
    </ligand>
</feature>
<proteinExistence type="inferred from homology"/>
<dbReference type="Proteomes" id="UP000321827">
    <property type="component" value="Unassembled WGS sequence"/>
</dbReference>
<keyword evidence="4 7" id="KW-0808">Transferase</keyword>
<evidence type="ECO:0000256" key="1">
    <source>
        <dbReference type="ARBA" id="ARBA00000142"/>
    </source>
</evidence>
<feature type="binding site" evidence="7">
    <location>
        <position position="79"/>
    </location>
    <ligand>
        <name>S-adenosyl-L-methionine</name>
        <dbReference type="ChEBI" id="CHEBI:59789"/>
    </ligand>
</feature>
<sequence length="310" mass="34470">MLLVPADLPFPADPEALYGRGGPWVLEIGFGDGRFLVELARLHPEWNLLGAEVAPASVSRALRRLKREGVTQARLFRGDARFLLRNLVGPRALERVYVNFPDPWPKKKHAQRRLLQVPFFRLLSTRLAAGGALWLTTDHPEYYEFATAEARASGLFEVRPGPPPPETLRTKYARKWLDQSRPIFHAAFAKTAEADEAFPPIRRYPVPHALMQGTPPPAEAFRKQVETAPEANVVLLEAWQAGPGLVVLARVEEAELAQEVLLEARPSSKGVYVGLRPSCSPLVTAGVKRAVGLLVRWLEAQGLETAQRSY</sequence>
<evidence type="ECO:0000256" key="3">
    <source>
        <dbReference type="ARBA" id="ARBA00022603"/>
    </source>
</evidence>
<dbReference type="CDD" id="cd02440">
    <property type="entry name" value="AdoMet_MTases"/>
    <property type="match status" value="1"/>
</dbReference>
<comment type="similarity">
    <text evidence="7">Belongs to the class I-like SAM-binding methyltransferase superfamily. TrmB family.</text>
</comment>
<dbReference type="GO" id="GO:0008176">
    <property type="term" value="F:tRNA (guanine(46)-N7)-methyltransferase activity"/>
    <property type="evidence" value="ECO:0007669"/>
    <property type="project" value="UniProtKB-UniRule"/>
</dbReference>
<dbReference type="GO" id="GO:0043527">
    <property type="term" value="C:tRNA methyltransferase complex"/>
    <property type="evidence" value="ECO:0007669"/>
    <property type="project" value="TreeGrafter"/>
</dbReference>
<dbReference type="HAMAP" id="MF_01057">
    <property type="entry name" value="tRNA_methyltr_TrmB"/>
    <property type="match status" value="1"/>
</dbReference>
<gene>
    <name evidence="7 8" type="primary">trmB</name>
    <name evidence="8" type="ORF">ODE01S_05630</name>
</gene>
<reference evidence="8 9" key="1">
    <citation type="submission" date="2019-07" db="EMBL/GenBank/DDBJ databases">
        <title>Whole genome shotgun sequence of Oceanithermus desulfurans NBRC 100063.</title>
        <authorList>
            <person name="Hosoyama A."/>
            <person name="Uohara A."/>
            <person name="Ohji S."/>
            <person name="Ichikawa N."/>
        </authorList>
    </citation>
    <scope>NUCLEOTIDE SEQUENCE [LARGE SCALE GENOMIC DNA]</scope>
    <source>
        <strain evidence="8 9">NBRC 100063</strain>
    </source>
</reference>
<dbReference type="EC" id="2.1.1.33" evidence="7"/>